<organism evidence="1 2">
    <name type="scientific">Xenorhabdus budapestensis</name>
    <dbReference type="NCBI Taxonomy" id="290110"/>
    <lineage>
        <taxon>Bacteria</taxon>
        <taxon>Pseudomonadati</taxon>
        <taxon>Pseudomonadota</taxon>
        <taxon>Gammaproteobacteria</taxon>
        <taxon>Enterobacterales</taxon>
        <taxon>Morganellaceae</taxon>
        <taxon>Xenorhabdus</taxon>
    </lineage>
</organism>
<dbReference type="EMBL" id="CP072455">
    <property type="protein sequence ID" value="QTL41114.1"/>
    <property type="molecule type" value="Genomic_DNA"/>
</dbReference>
<reference evidence="1 2" key="1">
    <citation type="submission" date="2021-03" db="EMBL/GenBank/DDBJ databases">
        <title>Complete Genome Sequence Data of Xenorhabdus budapestensis strain C72, a Candidate Biological Control Agent, from China.</title>
        <authorList>
            <person name="LI B."/>
            <person name="WANG S."/>
            <person name="QIU D."/>
        </authorList>
    </citation>
    <scope>NUCLEOTIDE SEQUENCE [LARGE SCALE GENOMIC DNA]</scope>
    <source>
        <strain evidence="1 2">C-7-2</strain>
    </source>
</reference>
<accession>A0ABX7VK02</accession>
<sequence length="218" mass="25059">MIDSDEDDDMPIGERIDNLVRLRRPVNFVLPNNKTIKLNKTALLNNSNGIAAFERMNDSIFPNKLSMMSKPIPVQNNKVLQRPASPKSLYYLEKYTEYSKAKEDTKYRLINFITHEPKAADGQYIFVISANDPLIIRCARSVRDSNYHWYDAVDGHSSISYRQAVYFAGTLLFDKGQLLEWTNASGHYKPSKDSALLLTPHIRHLLPDSKFRCISFNK</sequence>
<gene>
    <name evidence="1" type="ORF">HGO23_07290</name>
</gene>
<dbReference type="Proteomes" id="UP000665047">
    <property type="component" value="Chromosome"/>
</dbReference>
<name>A0ABX7VK02_XENBU</name>
<dbReference type="RefSeq" id="WP_209028425.1">
    <property type="nucleotide sequence ID" value="NZ_CP072455.1"/>
</dbReference>
<keyword evidence="2" id="KW-1185">Reference proteome</keyword>
<evidence type="ECO:0000313" key="2">
    <source>
        <dbReference type="Proteomes" id="UP000665047"/>
    </source>
</evidence>
<proteinExistence type="predicted"/>
<protein>
    <submittedName>
        <fullName evidence="1">Uncharacterized protein</fullName>
    </submittedName>
</protein>
<evidence type="ECO:0000313" key="1">
    <source>
        <dbReference type="EMBL" id="QTL41114.1"/>
    </source>
</evidence>